<dbReference type="InterPro" id="IPR054216">
    <property type="entry name" value="DUF6930"/>
</dbReference>
<organism evidence="2 3">
    <name type="scientific">Sphaerobacter thermophilus (strain ATCC 49802 / DSM 20745 / KCCM 41009 / NCIMB 13125 / S 6022)</name>
    <dbReference type="NCBI Taxonomy" id="479434"/>
    <lineage>
        <taxon>Bacteria</taxon>
        <taxon>Pseudomonadati</taxon>
        <taxon>Thermomicrobiota</taxon>
        <taxon>Thermomicrobia</taxon>
        <taxon>Sphaerobacterales</taxon>
        <taxon>Sphaerobacterineae</taxon>
        <taxon>Sphaerobacteraceae</taxon>
        <taxon>Sphaerobacter</taxon>
    </lineage>
</organism>
<dbReference type="Proteomes" id="UP000002027">
    <property type="component" value="Chromosome 2"/>
</dbReference>
<evidence type="ECO:0000313" key="2">
    <source>
        <dbReference type="EMBL" id="ACZ40805.1"/>
    </source>
</evidence>
<dbReference type="AlphaFoldDB" id="D1CAG2"/>
<dbReference type="STRING" id="479434.Sthe_3405"/>
<dbReference type="OrthoDB" id="500911at2"/>
<dbReference type="RefSeq" id="WP_012873840.1">
    <property type="nucleotide sequence ID" value="NC_013524.1"/>
</dbReference>
<evidence type="ECO:0000313" key="3">
    <source>
        <dbReference type="Proteomes" id="UP000002027"/>
    </source>
</evidence>
<dbReference type="Pfam" id="PF22007">
    <property type="entry name" value="DUF6930"/>
    <property type="match status" value="1"/>
</dbReference>
<evidence type="ECO:0000259" key="1">
    <source>
        <dbReference type="Pfam" id="PF22007"/>
    </source>
</evidence>
<reference evidence="2 3" key="2">
    <citation type="journal article" date="2010" name="Stand. Genomic Sci.">
        <title>Complete genome sequence of Desulfohalobium retbaense type strain (HR(100)).</title>
        <authorList>
            <person name="Spring S."/>
            <person name="Nolan M."/>
            <person name="Lapidus A."/>
            <person name="Glavina Del Rio T."/>
            <person name="Copeland A."/>
            <person name="Tice H."/>
            <person name="Cheng J.F."/>
            <person name="Lucas S."/>
            <person name="Land M."/>
            <person name="Chen F."/>
            <person name="Bruce D."/>
            <person name="Goodwin L."/>
            <person name="Pitluck S."/>
            <person name="Ivanova N."/>
            <person name="Mavromatis K."/>
            <person name="Mikhailova N."/>
            <person name="Pati A."/>
            <person name="Chen A."/>
            <person name="Palaniappan K."/>
            <person name="Hauser L."/>
            <person name="Chang Y.J."/>
            <person name="Jeffries C.D."/>
            <person name="Munk C."/>
            <person name="Kiss H."/>
            <person name="Chain P."/>
            <person name="Han C."/>
            <person name="Brettin T."/>
            <person name="Detter J.C."/>
            <person name="Schuler E."/>
            <person name="Goker M."/>
            <person name="Rohde M."/>
            <person name="Bristow J."/>
            <person name="Eisen J.A."/>
            <person name="Markowitz V."/>
            <person name="Hugenholtz P."/>
            <person name="Kyrpides N.C."/>
            <person name="Klenk H.P."/>
        </authorList>
    </citation>
    <scope>NUCLEOTIDE SEQUENCE [LARGE SCALE GENOMIC DNA]</scope>
    <source>
        <strain evidence="3">ATCC 49802 / DSM 20745 / S 6022</strain>
    </source>
</reference>
<dbReference type="EMBL" id="CP001824">
    <property type="protein sequence ID" value="ACZ40805.1"/>
    <property type="molecule type" value="Genomic_DNA"/>
</dbReference>
<feature type="domain" description="DUF6930" evidence="1">
    <location>
        <begin position="9"/>
        <end position="142"/>
    </location>
</feature>
<sequence>MPQSKQPATIKRLTQLARQPSLVIEGGVRPLGVWFREGGETLQPFVAIWVDAATGYVRASRLISPKETTDAGRSQALDVLVEAMHSPNQPLSGRTPQRGRPAKVVVDDPELAAAARSLLAPADVPVELAAHLPRFEDAYAALSDAMDADLSQGPPEPFTWDIAERVLPPLYQAAARCARQAPWELLPDFPPVAIDLGEYGPAPGVERVYASVLGGAGVMTGVACYFAMDDLEAMMNAGQAAMADDDMVDEAIAFMRQLGAPLDDLPPEAVRELVRDMLPPGTVPGSNPADLIRDSLICFYETPDEVDPTYVEWIQARRLKLANQLMIPAFHRVTTGTLEARPLNEREAVAFTLVLGGLARFTSRFLDELEVMEGPEPLIFRPYVEGPDGKVRITLRYPPEGQDWPELEWPDADSFGLDLFPPPPE</sequence>
<dbReference type="InParanoid" id="D1CAG2"/>
<proteinExistence type="predicted"/>
<dbReference type="eggNOG" id="COG3381">
    <property type="taxonomic scope" value="Bacteria"/>
</dbReference>
<keyword evidence="3" id="KW-1185">Reference proteome</keyword>
<accession>D1CAG2</accession>
<reference evidence="3" key="1">
    <citation type="submission" date="2009-11" db="EMBL/GenBank/DDBJ databases">
        <title>The complete chromosome 2 of Sphaerobacter thermophilus DSM 20745.</title>
        <authorList>
            <person name="Lucas S."/>
            <person name="Copeland A."/>
            <person name="Lapidus A."/>
            <person name="Glavina del Rio T."/>
            <person name="Dalin E."/>
            <person name="Tice H."/>
            <person name="Bruce D."/>
            <person name="Goodwin L."/>
            <person name="Pitluck S."/>
            <person name="Kyrpides N."/>
            <person name="Mavromatis K."/>
            <person name="Ivanova N."/>
            <person name="Mikhailova N."/>
            <person name="LaButti K.M."/>
            <person name="Clum A."/>
            <person name="Sun H.I."/>
            <person name="Brettin T."/>
            <person name="Detter J.C."/>
            <person name="Han C."/>
            <person name="Larimer F."/>
            <person name="Land M."/>
            <person name="Hauser L."/>
            <person name="Markowitz V."/>
            <person name="Cheng J.F."/>
            <person name="Hugenholtz P."/>
            <person name="Woyke T."/>
            <person name="Wu D."/>
            <person name="Steenblock K."/>
            <person name="Schneider S."/>
            <person name="Pukall R."/>
            <person name="Goeker M."/>
            <person name="Klenk H.P."/>
            <person name="Eisen J.A."/>
        </authorList>
    </citation>
    <scope>NUCLEOTIDE SEQUENCE [LARGE SCALE GENOMIC DNA]</scope>
    <source>
        <strain evidence="3">ATCC 49802 / DSM 20745 / S 6022</strain>
    </source>
</reference>
<gene>
    <name evidence="2" type="ordered locus">Sthe_3405</name>
</gene>
<dbReference type="KEGG" id="sti:Sthe_3405"/>
<dbReference type="HOGENOM" id="CLU_645427_0_0_0"/>
<name>D1CAG2_SPHTD</name>
<protein>
    <recommendedName>
        <fullName evidence="1">DUF6930 domain-containing protein</fullName>
    </recommendedName>
</protein>